<comment type="similarity">
    <text evidence="1">Belongs to the universal ribosomal protein uL16 family.</text>
</comment>
<dbReference type="InterPro" id="IPR000114">
    <property type="entry name" value="Ribosomal_uL16_bact-type"/>
</dbReference>
<keyword evidence="3" id="KW-0687">Ribonucleoprotein</keyword>
<evidence type="ECO:0000313" key="4">
    <source>
        <dbReference type="EMBL" id="SVC39204.1"/>
    </source>
</evidence>
<reference evidence="4" key="1">
    <citation type="submission" date="2018-05" db="EMBL/GenBank/DDBJ databases">
        <authorList>
            <person name="Lanie J.A."/>
            <person name="Ng W.-L."/>
            <person name="Kazmierczak K.M."/>
            <person name="Andrzejewski T.M."/>
            <person name="Davidsen T.M."/>
            <person name="Wayne K.J."/>
            <person name="Tettelin H."/>
            <person name="Glass J.I."/>
            <person name="Rusch D."/>
            <person name="Podicherti R."/>
            <person name="Tsui H.-C.T."/>
            <person name="Winkler M.E."/>
        </authorList>
    </citation>
    <scope>NUCLEOTIDE SEQUENCE</scope>
</reference>
<feature type="non-terminal residue" evidence="4">
    <location>
        <position position="79"/>
    </location>
</feature>
<accession>A0A382LR04</accession>
<gene>
    <name evidence="4" type="ORF">METZ01_LOCUS292058</name>
</gene>
<dbReference type="InterPro" id="IPR047873">
    <property type="entry name" value="Ribosomal_uL16"/>
</dbReference>
<dbReference type="GO" id="GO:0019843">
    <property type="term" value="F:rRNA binding"/>
    <property type="evidence" value="ECO:0007669"/>
    <property type="project" value="InterPro"/>
</dbReference>
<dbReference type="Pfam" id="PF00252">
    <property type="entry name" value="Ribosomal_L16"/>
    <property type="match status" value="1"/>
</dbReference>
<evidence type="ECO:0000256" key="2">
    <source>
        <dbReference type="ARBA" id="ARBA00022980"/>
    </source>
</evidence>
<dbReference type="InterPro" id="IPR036920">
    <property type="entry name" value="Ribosomal_uL16_sf"/>
</dbReference>
<dbReference type="Gene3D" id="3.90.1170.10">
    <property type="entry name" value="Ribosomal protein L10e/L16"/>
    <property type="match status" value="1"/>
</dbReference>
<dbReference type="PANTHER" id="PTHR12220">
    <property type="entry name" value="50S/60S RIBOSOMAL PROTEIN L16"/>
    <property type="match status" value="1"/>
</dbReference>
<dbReference type="AlphaFoldDB" id="A0A382LR04"/>
<evidence type="ECO:0000256" key="3">
    <source>
        <dbReference type="ARBA" id="ARBA00023274"/>
    </source>
</evidence>
<protein>
    <submittedName>
        <fullName evidence="4">Uncharacterized protein</fullName>
    </submittedName>
</protein>
<dbReference type="PANTHER" id="PTHR12220:SF13">
    <property type="entry name" value="LARGE RIBOSOMAL SUBUNIT PROTEIN UL16M"/>
    <property type="match status" value="1"/>
</dbReference>
<dbReference type="PRINTS" id="PR00060">
    <property type="entry name" value="RIBOSOMALL16"/>
</dbReference>
<keyword evidence="2" id="KW-0689">Ribosomal protein</keyword>
<sequence>MHRGSRKGVAQRGNKVSFGSFGLQSLERAWITGTQIEAARVAISRGMKRKGSMWIRIFPQKSVTKKPLEVRMGKGKANV</sequence>
<dbReference type="GO" id="GO:0022625">
    <property type="term" value="C:cytosolic large ribosomal subunit"/>
    <property type="evidence" value="ECO:0007669"/>
    <property type="project" value="TreeGrafter"/>
</dbReference>
<proteinExistence type="inferred from homology"/>
<dbReference type="EMBL" id="UINC01088723">
    <property type="protein sequence ID" value="SVC39204.1"/>
    <property type="molecule type" value="Genomic_DNA"/>
</dbReference>
<dbReference type="InterPro" id="IPR016180">
    <property type="entry name" value="Ribosomal_uL16_dom"/>
</dbReference>
<evidence type="ECO:0000256" key="1">
    <source>
        <dbReference type="ARBA" id="ARBA00008931"/>
    </source>
</evidence>
<dbReference type="NCBIfam" id="TIGR01164">
    <property type="entry name" value="rplP_bact"/>
    <property type="match status" value="1"/>
</dbReference>
<dbReference type="GO" id="GO:0003735">
    <property type="term" value="F:structural constituent of ribosome"/>
    <property type="evidence" value="ECO:0007669"/>
    <property type="project" value="InterPro"/>
</dbReference>
<dbReference type="CDD" id="cd01433">
    <property type="entry name" value="Ribosomal_L16_L10e"/>
    <property type="match status" value="1"/>
</dbReference>
<dbReference type="GO" id="GO:0006412">
    <property type="term" value="P:translation"/>
    <property type="evidence" value="ECO:0007669"/>
    <property type="project" value="InterPro"/>
</dbReference>
<name>A0A382LR04_9ZZZZ</name>
<organism evidence="4">
    <name type="scientific">marine metagenome</name>
    <dbReference type="NCBI Taxonomy" id="408172"/>
    <lineage>
        <taxon>unclassified sequences</taxon>
        <taxon>metagenomes</taxon>
        <taxon>ecological metagenomes</taxon>
    </lineage>
</organism>
<dbReference type="SUPFAM" id="SSF54686">
    <property type="entry name" value="Ribosomal protein L16p/L10e"/>
    <property type="match status" value="1"/>
</dbReference>